<evidence type="ECO:0000256" key="4">
    <source>
        <dbReference type="PROSITE-ProRule" id="PRU00335"/>
    </source>
</evidence>
<organism evidence="6">
    <name type="scientific">Planobispora rosea</name>
    <dbReference type="NCBI Taxonomy" id="35762"/>
    <lineage>
        <taxon>Bacteria</taxon>
        <taxon>Bacillati</taxon>
        <taxon>Actinomycetota</taxon>
        <taxon>Actinomycetes</taxon>
        <taxon>Streptosporangiales</taxon>
        <taxon>Streptosporangiaceae</taxon>
        <taxon>Planobispora</taxon>
    </lineage>
</organism>
<dbReference type="PROSITE" id="PS50977">
    <property type="entry name" value="HTH_TETR_2"/>
    <property type="match status" value="1"/>
</dbReference>
<dbReference type="SMR" id="U5Q3S3"/>
<evidence type="ECO:0000259" key="5">
    <source>
        <dbReference type="PROSITE" id="PS50977"/>
    </source>
</evidence>
<dbReference type="InterPro" id="IPR001647">
    <property type="entry name" value="HTH_TetR"/>
</dbReference>
<dbReference type="SUPFAM" id="SSF46689">
    <property type="entry name" value="Homeodomain-like"/>
    <property type="match status" value="1"/>
</dbReference>
<proteinExistence type="predicted"/>
<keyword evidence="3" id="KW-0804">Transcription</keyword>
<protein>
    <submittedName>
        <fullName evidence="6">PbtR</fullName>
    </submittedName>
</protein>
<dbReference type="GO" id="GO:0003700">
    <property type="term" value="F:DNA-binding transcription factor activity"/>
    <property type="evidence" value="ECO:0007669"/>
    <property type="project" value="TreeGrafter"/>
</dbReference>
<evidence type="ECO:0000256" key="3">
    <source>
        <dbReference type="ARBA" id="ARBA00023163"/>
    </source>
</evidence>
<dbReference type="Gene3D" id="1.10.357.10">
    <property type="entry name" value="Tetracycline Repressor, domain 2"/>
    <property type="match status" value="1"/>
</dbReference>
<reference evidence="6" key="1">
    <citation type="journal article" date="2013" name="Chem. Biol.">
        <title>Capturing linear intermediates and C-terminal variants during maturation of the thiopeptide GE2270.</title>
        <authorList>
            <person name="Tocchetti A."/>
            <person name="Maffioli S."/>
            <person name="Iorio M."/>
            <person name="Alt S."/>
            <person name="Mazzei E."/>
            <person name="Brunati C."/>
            <person name="Sosio M."/>
            <person name="Donadio S."/>
        </authorList>
    </citation>
    <scope>NUCLEOTIDE SEQUENCE</scope>
    <source>
        <strain evidence="6">ATCC 53733</strain>
    </source>
</reference>
<dbReference type="GO" id="GO:0000976">
    <property type="term" value="F:transcription cis-regulatory region binding"/>
    <property type="evidence" value="ECO:0007669"/>
    <property type="project" value="TreeGrafter"/>
</dbReference>
<dbReference type="PANTHER" id="PTHR30055:SF234">
    <property type="entry name" value="HTH-TYPE TRANSCRIPTIONAL REGULATOR BETI"/>
    <property type="match status" value="1"/>
</dbReference>
<evidence type="ECO:0000256" key="1">
    <source>
        <dbReference type="ARBA" id="ARBA00023015"/>
    </source>
</evidence>
<evidence type="ECO:0000313" key="6">
    <source>
        <dbReference type="EMBL" id="AGY49580.1"/>
    </source>
</evidence>
<sequence length="237" mass="26530">MTSSRSNAERVVRIIDASAELLLQRGYRRVTVEEVASHAGVSKSSVYLHWNTKDDIFYDALDRECAALVCEAVDRVRRNPAEILAHRMAANLLRIILDRPLLRALLMGDQAILGSLRHAKSSALRSRTAAIDELIHRYLSALQKNQLICPDIDLRITRKAVWEMLRGMIFSAGTEPLGKPRSAELAQVMTVTVRRAFEPRGVPGIDRITAAAAEVFEAFDELIPTAENLDFERPMVL</sequence>
<dbReference type="EMBL" id="KF366381">
    <property type="protein sequence ID" value="AGY49580.1"/>
    <property type="molecule type" value="Genomic_DNA"/>
</dbReference>
<dbReference type="Pfam" id="PF00440">
    <property type="entry name" value="TetR_N"/>
    <property type="match status" value="1"/>
</dbReference>
<dbReference type="InterPro" id="IPR050109">
    <property type="entry name" value="HTH-type_TetR-like_transc_reg"/>
</dbReference>
<dbReference type="PRINTS" id="PR00455">
    <property type="entry name" value="HTHTETR"/>
</dbReference>
<feature type="domain" description="HTH tetR-type" evidence="5">
    <location>
        <begin position="8"/>
        <end position="68"/>
    </location>
</feature>
<dbReference type="PANTHER" id="PTHR30055">
    <property type="entry name" value="HTH-TYPE TRANSCRIPTIONAL REGULATOR RUTR"/>
    <property type="match status" value="1"/>
</dbReference>
<keyword evidence="1" id="KW-0805">Transcription regulation</keyword>
<keyword evidence="2 4" id="KW-0238">DNA-binding</keyword>
<accession>U5Q3S3</accession>
<gene>
    <name evidence="6" type="primary">pbtR</name>
</gene>
<evidence type="ECO:0000256" key="2">
    <source>
        <dbReference type="ARBA" id="ARBA00023125"/>
    </source>
</evidence>
<name>U5Q3S3_PLARO</name>
<dbReference type="InterPro" id="IPR009057">
    <property type="entry name" value="Homeodomain-like_sf"/>
</dbReference>
<feature type="DNA-binding region" description="H-T-H motif" evidence="4">
    <location>
        <begin position="31"/>
        <end position="50"/>
    </location>
</feature>
<reference evidence="6" key="2">
    <citation type="journal article" date="2014" name="PLoS ONE">
        <title>Heterologous Expression of the Thiopeptide Antibiotic GE2270 from Planobispora rosea ATCC 53733 in Streptomyces coelicolor Requires Deletion of Ribosomal Genes from the Expression Construct.</title>
        <authorList>
            <person name="Flinspach K."/>
            <person name="Kapitzke C."/>
            <person name="Tocchetti A."/>
            <person name="Sosio M."/>
            <person name="Apel A.K."/>
        </authorList>
    </citation>
    <scope>NUCLEOTIDE SEQUENCE</scope>
    <source>
        <strain evidence="6">ATCC 53733</strain>
    </source>
</reference>
<dbReference type="AlphaFoldDB" id="U5Q3S3"/>